<accession>A0AAD6MBV9</accession>
<dbReference type="EMBL" id="JAQIZT010000010">
    <property type="protein sequence ID" value="KAJ6982678.1"/>
    <property type="molecule type" value="Genomic_DNA"/>
</dbReference>
<evidence type="ECO:0000313" key="1">
    <source>
        <dbReference type="EMBL" id="KAJ6982678.1"/>
    </source>
</evidence>
<gene>
    <name evidence="1" type="ORF">NC653_025705</name>
</gene>
<protein>
    <submittedName>
        <fullName evidence="1">Uncharacterized protein</fullName>
    </submittedName>
</protein>
<organism evidence="1 2">
    <name type="scientific">Populus alba x Populus x berolinensis</name>
    <dbReference type="NCBI Taxonomy" id="444605"/>
    <lineage>
        <taxon>Eukaryota</taxon>
        <taxon>Viridiplantae</taxon>
        <taxon>Streptophyta</taxon>
        <taxon>Embryophyta</taxon>
        <taxon>Tracheophyta</taxon>
        <taxon>Spermatophyta</taxon>
        <taxon>Magnoliopsida</taxon>
        <taxon>eudicotyledons</taxon>
        <taxon>Gunneridae</taxon>
        <taxon>Pentapetalae</taxon>
        <taxon>rosids</taxon>
        <taxon>fabids</taxon>
        <taxon>Malpighiales</taxon>
        <taxon>Salicaceae</taxon>
        <taxon>Saliceae</taxon>
        <taxon>Populus</taxon>
    </lineage>
</organism>
<comment type="caution">
    <text evidence="1">The sequence shown here is derived from an EMBL/GenBank/DDBJ whole genome shotgun (WGS) entry which is preliminary data.</text>
</comment>
<dbReference type="Proteomes" id="UP001164929">
    <property type="component" value="Chromosome 10"/>
</dbReference>
<proteinExistence type="predicted"/>
<dbReference type="AlphaFoldDB" id="A0AAD6MBV9"/>
<keyword evidence="2" id="KW-1185">Reference proteome</keyword>
<name>A0AAD6MBV9_9ROSI</name>
<sequence>MTTVYRNSCHHIIRFLHRQVTICIQNFLYRSRQLQTDTPHVGGTISLKILPMRKRKEWMFNSSHHQRIRRVGAVWFCCRICA</sequence>
<reference evidence="1" key="1">
    <citation type="journal article" date="2023" name="Mol. Ecol. Resour.">
        <title>Chromosome-level genome assembly of a triploid poplar Populus alba 'Berolinensis'.</title>
        <authorList>
            <person name="Chen S."/>
            <person name="Yu Y."/>
            <person name="Wang X."/>
            <person name="Wang S."/>
            <person name="Zhang T."/>
            <person name="Zhou Y."/>
            <person name="He R."/>
            <person name="Meng N."/>
            <person name="Wang Y."/>
            <person name="Liu W."/>
            <person name="Liu Z."/>
            <person name="Liu J."/>
            <person name="Guo Q."/>
            <person name="Huang H."/>
            <person name="Sederoff R.R."/>
            <person name="Wang G."/>
            <person name="Qu G."/>
            <person name="Chen S."/>
        </authorList>
    </citation>
    <scope>NUCLEOTIDE SEQUENCE</scope>
    <source>
        <strain evidence="1">SC-2020</strain>
    </source>
</reference>
<evidence type="ECO:0000313" key="2">
    <source>
        <dbReference type="Proteomes" id="UP001164929"/>
    </source>
</evidence>